<accession>W8R3X8</accession>
<evidence type="ECO:0000313" key="2">
    <source>
        <dbReference type="EMBL" id="AHL77625.1"/>
    </source>
</evidence>
<dbReference type="PANTHER" id="PTHR43044">
    <property type="match status" value="1"/>
</dbReference>
<name>W8R3X8_STUST</name>
<evidence type="ECO:0000313" key="3">
    <source>
        <dbReference type="Proteomes" id="UP000019522"/>
    </source>
</evidence>
<protein>
    <recommendedName>
        <fullName evidence="4">Quinol:cytochrome c oxidoreductase quinone-binding subunit 2</fullName>
    </recommendedName>
</protein>
<dbReference type="OrthoDB" id="140980at2"/>
<dbReference type="RefSeq" id="WP_025241481.1">
    <property type="nucleotide sequence ID" value="NZ_CP007441.1"/>
</dbReference>
<feature type="transmembrane region" description="Helical" evidence="1">
    <location>
        <begin position="108"/>
        <end position="129"/>
    </location>
</feature>
<dbReference type="Proteomes" id="UP000019522">
    <property type="component" value="Chromosome"/>
</dbReference>
<evidence type="ECO:0000256" key="1">
    <source>
        <dbReference type="SAM" id="Phobius"/>
    </source>
</evidence>
<feature type="transmembrane region" description="Helical" evidence="1">
    <location>
        <begin position="141"/>
        <end position="163"/>
    </location>
</feature>
<dbReference type="AlphaFoldDB" id="W8R3X8"/>
<dbReference type="PANTHER" id="PTHR43044:SF1">
    <property type="entry name" value="QUINOL:CYTOCHROME C OXIDOREDUCTASE QUINONE-BINDING SUBUNIT 2"/>
    <property type="match status" value="1"/>
</dbReference>
<keyword evidence="1" id="KW-0812">Transmembrane</keyword>
<sequence length="337" mass="36559">MTARRWAWVGAGLGALGLLACLLLASREAVAASLASLLGLAGMPLGGLCLGLSVALVSGNARDQLWPWALFSARALPVLALIALPVLMGVGTLYEWVGHDEGGFRGFWLAWPSFVVRAVLYLATWWVLARWVLPLSIRRPAAAGLGLIVLVLTTSLAAMDWAMSLDPQFKSSLFGMVWFGRLMLTGVAFCCLFALGRGTDRPGVLRGMLAAAALAWLYLHFMQYLVIWYGNLPEEIRWYQHRAESGWLWLTWALGAGQSLVFLALLWPFSQTRGALTVLAAATLVLGLVEGVWLSLPGLSEMHPMLLLLSLSCAWLFGVGLLALALLSRKTMPGRTL</sequence>
<proteinExistence type="predicted"/>
<feature type="transmembrane region" description="Helical" evidence="1">
    <location>
        <begin position="175"/>
        <end position="195"/>
    </location>
</feature>
<feature type="transmembrane region" description="Helical" evidence="1">
    <location>
        <begin position="247"/>
        <end position="267"/>
    </location>
</feature>
<dbReference type="PROSITE" id="PS51257">
    <property type="entry name" value="PROKAR_LIPOPROTEIN"/>
    <property type="match status" value="1"/>
</dbReference>
<keyword evidence="1" id="KW-1133">Transmembrane helix</keyword>
<keyword evidence="1" id="KW-0472">Membrane</keyword>
<feature type="transmembrane region" description="Helical" evidence="1">
    <location>
        <begin position="207"/>
        <end position="227"/>
    </location>
</feature>
<dbReference type="PATRIC" id="fig|316.77.peg.1867"/>
<dbReference type="EMBL" id="CP007441">
    <property type="protein sequence ID" value="AHL77625.1"/>
    <property type="molecule type" value="Genomic_DNA"/>
</dbReference>
<organism evidence="2 3">
    <name type="scientific">Stutzerimonas stutzeri</name>
    <name type="common">Pseudomonas stutzeri</name>
    <dbReference type="NCBI Taxonomy" id="316"/>
    <lineage>
        <taxon>Bacteria</taxon>
        <taxon>Pseudomonadati</taxon>
        <taxon>Pseudomonadota</taxon>
        <taxon>Gammaproteobacteria</taxon>
        <taxon>Pseudomonadales</taxon>
        <taxon>Pseudomonadaceae</taxon>
        <taxon>Stutzerimonas</taxon>
    </lineage>
</organism>
<evidence type="ECO:0008006" key="4">
    <source>
        <dbReference type="Google" id="ProtNLM"/>
    </source>
</evidence>
<dbReference type="KEGG" id="pstt:CH92_09340"/>
<gene>
    <name evidence="2" type="ORF">CH92_09340</name>
</gene>
<reference evidence="2 3" key="2">
    <citation type="submission" date="2014-03" db="EMBL/GenBank/DDBJ databases">
        <authorList>
            <person name="Baltrus D."/>
            <person name="Dougherty K."/>
        </authorList>
    </citation>
    <scope>NUCLEOTIDE SEQUENCE</scope>
    <source>
        <strain evidence="2 3">28a24</strain>
    </source>
</reference>
<feature type="transmembrane region" description="Helical" evidence="1">
    <location>
        <begin position="306"/>
        <end position="327"/>
    </location>
</feature>
<feature type="transmembrane region" description="Helical" evidence="1">
    <location>
        <begin position="65"/>
        <end position="88"/>
    </location>
</feature>
<feature type="transmembrane region" description="Helical" evidence="1">
    <location>
        <begin position="274"/>
        <end position="294"/>
    </location>
</feature>
<reference evidence="3" key="1">
    <citation type="journal article" date="2014" name="Genome Announc.">
        <title>Complete Genome Sequence of the Highly Transformable Pseudomonas stutzeri Strain 28a24.</title>
        <authorList>
            <person name="Smith B.A."/>
            <person name="Dougherty K.M."/>
            <person name="Baltrus D.A."/>
        </authorList>
    </citation>
    <scope>NUCLEOTIDE SEQUENCE [LARGE SCALE GENOMIC DNA]</scope>
    <source>
        <strain evidence="3">28a24</strain>
    </source>
</reference>
<feature type="transmembrane region" description="Helical" evidence="1">
    <location>
        <begin position="41"/>
        <end position="58"/>
    </location>
</feature>